<dbReference type="AlphaFoldDB" id="A0A5S5C211"/>
<name>A0A5S5C211_9FLAO</name>
<sequence length="334" mass="39740">MFDITQRDMIKIYIQIFVLIYASTFTSCEDYKINIKPYNSFKVFNKVQTQYFDLDTLTFKIIEGNKGTKIWFVREDFELDEGDKVTVELKELYDFKDLVFNNINTITNKNELLESSGVIYLDFKVGDKSVPLKDKKRLSIIFPDKRLKGNELYYTQLDTLAQFQWIEEPVYIGVIHYDRVNRIDIIKSIPIDSLQFYQQKDSLANAETSQEMELQNYSERVLINKFKWINIDKVVNPDYRIDFELDIDAREELDNYQIHMIYKGFNSFISLYRTKDNLTFENIPIKNETYLIVTSKSEQFIYGSKLKLKKLKQEKIKVNLKVMDTANLRQLLEN</sequence>
<evidence type="ECO:0000313" key="1">
    <source>
        <dbReference type="EMBL" id="TYP73461.1"/>
    </source>
</evidence>
<dbReference type="Proteomes" id="UP000324376">
    <property type="component" value="Unassembled WGS sequence"/>
</dbReference>
<dbReference type="RefSeq" id="WP_148782575.1">
    <property type="nucleotide sequence ID" value="NZ_VNHU01000005.1"/>
</dbReference>
<keyword evidence="2" id="KW-1185">Reference proteome</keyword>
<dbReference type="OrthoDB" id="1185811at2"/>
<protein>
    <submittedName>
        <fullName evidence="1">Uncharacterized protein</fullName>
    </submittedName>
</protein>
<proteinExistence type="predicted"/>
<dbReference type="EMBL" id="VNHU01000005">
    <property type="protein sequence ID" value="TYP73461.1"/>
    <property type="molecule type" value="Genomic_DNA"/>
</dbReference>
<gene>
    <name evidence="1" type="ORF">BD809_10548</name>
</gene>
<dbReference type="PROSITE" id="PS51257">
    <property type="entry name" value="PROKAR_LIPOPROTEIN"/>
    <property type="match status" value="1"/>
</dbReference>
<organism evidence="1 2">
    <name type="scientific">Aquimarina intermedia</name>
    <dbReference type="NCBI Taxonomy" id="350814"/>
    <lineage>
        <taxon>Bacteria</taxon>
        <taxon>Pseudomonadati</taxon>
        <taxon>Bacteroidota</taxon>
        <taxon>Flavobacteriia</taxon>
        <taxon>Flavobacteriales</taxon>
        <taxon>Flavobacteriaceae</taxon>
        <taxon>Aquimarina</taxon>
    </lineage>
</organism>
<evidence type="ECO:0000313" key="2">
    <source>
        <dbReference type="Proteomes" id="UP000324376"/>
    </source>
</evidence>
<reference evidence="1 2" key="1">
    <citation type="submission" date="2019-07" db="EMBL/GenBank/DDBJ databases">
        <title>Genomic Encyclopedia of Archaeal and Bacterial Type Strains, Phase II (KMG-II): from individual species to whole genera.</title>
        <authorList>
            <person name="Goeker M."/>
        </authorList>
    </citation>
    <scope>NUCLEOTIDE SEQUENCE [LARGE SCALE GENOMIC DNA]</scope>
    <source>
        <strain evidence="1 2">DSM 17527</strain>
    </source>
</reference>
<accession>A0A5S5C211</accession>
<comment type="caution">
    <text evidence="1">The sequence shown here is derived from an EMBL/GenBank/DDBJ whole genome shotgun (WGS) entry which is preliminary data.</text>
</comment>